<dbReference type="PANTHER" id="PTHR45808">
    <property type="entry name" value="RHO GTPASE-ACTIVATING PROTEIN 68F"/>
    <property type="match status" value="1"/>
</dbReference>
<dbReference type="Gene3D" id="1.10.555.10">
    <property type="entry name" value="Rho GTPase activation protein"/>
    <property type="match status" value="1"/>
</dbReference>
<dbReference type="PROSITE" id="PS50238">
    <property type="entry name" value="RHOGAP"/>
    <property type="match status" value="1"/>
</dbReference>
<evidence type="ECO:0000313" key="4">
    <source>
        <dbReference type="Ensembl" id="ENSSSCP00025018638.1"/>
    </source>
</evidence>
<dbReference type="AlphaFoldDB" id="A0A8D0RMH6"/>
<dbReference type="GO" id="GO:0007165">
    <property type="term" value="P:signal transduction"/>
    <property type="evidence" value="ECO:0007669"/>
    <property type="project" value="InterPro"/>
</dbReference>
<evidence type="ECO:0008006" key="6">
    <source>
        <dbReference type="Google" id="ProtNLM"/>
    </source>
</evidence>
<sequence>MPGSSGADIRTLRPGSPAPQQSVSRLALEELAEIELQRDEEAAAALGTVRRPLVAPSAGPDPALSMNHPFYDVARHGILQVAGEDRLGRRVVTFSCCRMPPSHELNHRRLLEYLKYTLDQYVESDYIIVYFHHGLNSRNKPSLGWLQSAYKEFDRRYKKNLKALYVVHPTNFIKVLWNILRPLISHKFGKKVTYFNYLSELHEHLKFDQLIVPPEVQRHDEKLRDLHAGRLPPPAKTPPPRPPLPTQQFGVSLQYLKDKNRGELIPPVMRFTVTYLREKGLRTEGLFRRSASIQTVREIQRLYNQGKPVNFDDYGDIHVPAVILKTFLRELPQPLLTFEAYEQILGITSVESSLRVTCCRQILQSLPGHNYAVLSYLMGFLHEVSGQAGLQGRSPGSEVTSSLGLGTPLWPQRVSCKGWPGDTSTEKPSHLLGRVSQASYPWLLAGPSPQFLRLLCRLLHGLCLEGAVCPGHGCSGELPCQCGRAGQVCEGSWVFRGCSSEVPRSGGSKQQTCLLSQPERPGSQHPGVGRAELPPQAPGQGPSRLLQHLEAPGLPQLVAAHPPAPGSRGLEAALFLSKMGN</sequence>
<dbReference type="Gene3D" id="3.40.525.10">
    <property type="entry name" value="CRAL-TRIO lipid binding domain"/>
    <property type="match status" value="1"/>
</dbReference>
<dbReference type="FunFam" id="3.40.525.10:FF:000007">
    <property type="entry name" value="rho GTPase-activating protein 1"/>
    <property type="match status" value="1"/>
</dbReference>
<dbReference type="SMART" id="SM00516">
    <property type="entry name" value="SEC14"/>
    <property type="match status" value="1"/>
</dbReference>
<dbReference type="PROSITE" id="PS50191">
    <property type="entry name" value="CRAL_TRIO"/>
    <property type="match status" value="1"/>
</dbReference>
<reference evidence="4" key="1">
    <citation type="submission" date="2025-08" db="UniProtKB">
        <authorList>
            <consortium name="Ensembl"/>
        </authorList>
    </citation>
    <scope>IDENTIFICATION</scope>
</reference>
<feature type="domain" description="CRAL-TRIO" evidence="2">
    <location>
        <begin position="69"/>
        <end position="224"/>
    </location>
</feature>
<dbReference type="Pfam" id="PF00620">
    <property type="entry name" value="RhoGAP"/>
    <property type="match status" value="1"/>
</dbReference>
<dbReference type="Ensembl" id="ENSSSCT00025043855.1">
    <property type="protein sequence ID" value="ENSSSCP00025018638.1"/>
    <property type="gene ID" value="ENSSSCG00025032193.1"/>
</dbReference>
<dbReference type="Proteomes" id="UP000694727">
    <property type="component" value="Unplaced"/>
</dbReference>
<organism evidence="4 5">
    <name type="scientific">Sus scrofa</name>
    <name type="common">Pig</name>
    <dbReference type="NCBI Taxonomy" id="9823"/>
    <lineage>
        <taxon>Eukaryota</taxon>
        <taxon>Metazoa</taxon>
        <taxon>Chordata</taxon>
        <taxon>Craniata</taxon>
        <taxon>Vertebrata</taxon>
        <taxon>Euteleostomi</taxon>
        <taxon>Mammalia</taxon>
        <taxon>Eutheria</taxon>
        <taxon>Laurasiatheria</taxon>
        <taxon>Artiodactyla</taxon>
        <taxon>Suina</taxon>
        <taxon>Suidae</taxon>
        <taxon>Sus</taxon>
    </lineage>
</organism>
<dbReference type="SMART" id="SM00324">
    <property type="entry name" value="RhoGAP"/>
    <property type="match status" value="1"/>
</dbReference>
<dbReference type="InterPro" id="IPR000198">
    <property type="entry name" value="RhoGAP_dom"/>
</dbReference>
<feature type="region of interest" description="Disordered" evidence="1">
    <location>
        <begin position="501"/>
        <end position="544"/>
    </location>
</feature>
<protein>
    <recommendedName>
        <fullName evidence="6">Rho GTPase activating protein 8</fullName>
    </recommendedName>
</protein>
<feature type="domain" description="Rho-GAP" evidence="3">
    <location>
        <begin position="251"/>
        <end position="451"/>
    </location>
</feature>
<dbReference type="SUPFAM" id="SSF48350">
    <property type="entry name" value="GTPase activation domain, GAP"/>
    <property type="match status" value="1"/>
</dbReference>
<dbReference type="Pfam" id="PF13716">
    <property type="entry name" value="CRAL_TRIO_2"/>
    <property type="match status" value="1"/>
</dbReference>
<accession>A0A8D0RMH6</accession>
<evidence type="ECO:0000256" key="1">
    <source>
        <dbReference type="SAM" id="MobiDB-lite"/>
    </source>
</evidence>
<dbReference type="InterPro" id="IPR001251">
    <property type="entry name" value="CRAL-TRIO_dom"/>
</dbReference>
<name>A0A8D0RMH6_PIG</name>
<dbReference type="SUPFAM" id="SSF52087">
    <property type="entry name" value="CRAL/TRIO domain"/>
    <property type="match status" value="1"/>
</dbReference>
<feature type="region of interest" description="Disordered" evidence="1">
    <location>
        <begin position="1"/>
        <end position="23"/>
    </location>
</feature>
<dbReference type="CDD" id="cd00170">
    <property type="entry name" value="SEC14"/>
    <property type="match status" value="1"/>
</dbReference>
<proteinExistence type="predicted"/>
<evidence type="ECO:0000313" key="5">
    <source>
        <dbReference type="Proteomes" id="UP000694727"/>
    </source>
</evidence>
<evidence type="ECO:0000259" key="3">
    <source>
        <dbReference type="PROSITE" id="PS50238"/>
    </source>
</evidence>
<evidence type="ECO:0000259" key="2">
    <source>
        <dbReference type="PROSITE" id="PS50191"/>
    </source>
</evidence>
<dbReference type="PANTHER" id="PTHR45808:SF4">
    <property type="entry name" value="RHO GTPASE-ACTIVATING PROTEIN 8"/>
    <property type="match status" value="1"/>
</dbReference>
<dbReference type="InterPro" id="IPR036865">
    <property type="entry name" value="CRAL-TRIO_dom_sf"/>
</dbReference>
<dbReference type="InterPro" id="IPR008936">
    <property type="entry name" value="Rho_GTPase_activation_prot"/>
</dbReference>